<dbReference type="CDD" id="cd02440">
    <property type="entry name" value="AdoMet_MTases"/>
    <property type="match status" value="1"/>
</dbReference>
<dbReference type="Pfam" id="PF08241">
    <property type="entry name" value="Methyltransf_11"/>
    <property type="match status" value="1"/>
</dbReference>
<dbReference type="InterPro" id="IPR029063">
    <property type="entry name" value="SAM-dependent_MTases_sf"/>
</dbReference>
<evidence type="ECO:0000313" key="3">
    <source>
        <dbReference type="Proteomes" id="UP000551878"/>
    </source>
</evidence>
<evidence type="ECO:0000313" key="2">
    <source>
        <dbReference type="EMBL" id="MBB5172140.1"/>
    </source>
</evidence>
<dbReference type="SUPFAM" id="SSF53335">
    <property type="entry name" value="S-adenosyl-L-methionine-dependent methyltransferases"/>
    <property type="match status" value="1"/>
</dbReference>
<comment type="caution">
    <text evidence="2">The sequence shown here is derived from an EMBL/GenBank/DDBJ whole genome shotgun (WGS) entry which is preliminary data.</text>
</comment>
<dbReference type="PANTHER" id="PTHR43591:SF110">
    <property type="entry name" value="RHODANESE DOMAIN-CONTAINING PROTEIN"/>
    <property type="match status" value="1"/>
</dbReference>
<proteinExistence type="predicted"/>
<dbReference type="AlphaFoldDB" id="A0A840QLA7"/>
<accession>A0A840QLA7</accession>
<keyword evidence="2" id="KW-0830">Ubiquinone</keyword>
<keyword evidence="2" id="KW-0808">Transferase</keyword>
<keyword evidence="3" id="KW-1185">Reference proteome</keyword>
<dbReference type="Gene3D" id="3.40.50.150">
    <property type="entry name" value="Vaccinia Virus protein VP39"/>
    <property type="match status" value="1"/>
</dbReference>
<evidence type="ECO:0000259" key="1">
    <source>
        <dbReference type="Pfam" id="PF08241"/>
    </source>
</evidence>
<feature type="domain" description="Methyltransferase type 11" evidence="1">
    <location>
        <begin position="45"/>
        <end position="141"/>
    </location>
</feature>
<name>A0A840QLA7_9BACI</name>
<dbReference type="EMBL" id="JACHHB010000001">
    <property type="protein sequence ID" value="MBB5172140.1"/>
    <property type="molecule type" value="Genomic_DNA"/>
</dbReference>
<dbReference type="RefSeq" id="WP_184662614.1">
    <property type="nucleotide sequence ID" value="NZ_JACHHB010000001.1"/>
</dbReference>
<sequence>MRKLSAQEFDDRVDVFDAMAKTSWLSPVHDQMIKESGSWKGKTVLDVGCGTGQMLKKRANQESELMGVDLSVEMINAARHLFDTCHPSVDATFLVGDVESLPIEDSTCDIVFASCILFFLPNPSYAIVEISRVLKQGGVLITLNPTKEMSASNIERFQKIHGLPRNERELLNRWCEVAQRRHRFNKLDWAYLLSDKPLTPVSHLSVLDGLAVILKAKKTKLF</sequence>
<organism evidence="2 3">
    <name type="scientific">Texcoconibacillus texcoconensis</name>
    <dbReference type="NCBI Taxonomy" id="1095777"/>
    <lineage>
        <taxon>Bacteria</taxon>
        <taxon>Bacillati</taxon>
        <taxon>Bacillota</taxon>
        <taxon>Bacilli</taxon>
        <taxon>Bacillales</taxon>
        <taxon>Bacillaceae</taxon>
        <taxon>Texcoconibacillus</taxon>
    </lineage>
</organism>
<keyword evidence="2" id="KW-0489">Methyltransferase</keyword>
<reference evidence="2 3" key="1">
    <citation type="submission" date="2020-08" db="EMBL/GenBank/DDBJ databases">
        <title>Genomic Encyclopedia of Type Strains, Phase IV (KMG-IV): sequencing the most valuable type-strain genomes for metagenomic binning, comparative biology and taxonomic classification.</title>
        <authorList>
            <person name="Goeker M."/>
        </authorList>
    </citation>
    <scope>NUCLEOTIDE SEQUENCE [LARGE SCALE GENOMIC DNA]</scope>
    <source>
        <strain evidence="2 3">DSM 24696</strain>
    </source>
</reference>
<dbReference type="Proteomes" id="UP000551878">
    <property type="component" value="Unassembled WGS sequence"/>
</dbReference>
<dbReference type="PANTHER" id="PTHR43591">
    <property type="entry name" value="METHYLTRANSFERASE"/>
    <property type="match status" value="1"/>
</dbReference>
<dbReference type="GO" id="GO:0008757">
    <property type="term" value="F:S-adenosylmethionine-dependent methyltransferase activity"/>
    <property type="evidence" value="ECO:0007669"/>
    <property type="project" value="InterPro"/>
</dbReference>
<dbReference type="GO" id="GO:0032259">
    <property type="term" value="P:methylation"/>
    <property type="evidence" value="ECO:0007669"/>
    <property type="project" value="UniProtKB-KW"/>
</dbReference>
<gene>
    <name evidence="2" type="ORF">HNQ41_000280</name>
</gene>
<dbReference type="InterPro" id="IPR013216">
    <property type="entry name" value="Methyltransf_11"/>
</dbReference>
<protein>
    <submittedName>
        <fullName evidence="2">Ubiquinone/menaquinone biosynthesis C-methylase UbiE</fullName>
    </submittedName>
</protein>